<dbReference type="AlphaFoldDB" id="A0A9P4H7C5"/>
<evidence type="ECO:0000256" key="1">
    <source>
        <dbReference type="SAM" id="MobiDB-lite"/>
    </source>
</evidence>
<evidence type="ECO:0000313" key="2">
    <source>
        <dbReference type="EMBL" id="KAF2028430.1"/>
    </source>
</evidence>
<comment type="caution">
    <text evidence="2">The sequence shown here is derived from an EMBL/GenBank/DDBJ whole genome shotgun (WGS) entry which is preliminary data.</text>
</comment>
<keyword evidence="3" id="KW-1185">Reference proteome</keyword>
<feature type="region of interest" description="Disordered" evidence="1">
    <location>
        <begin position="55"/>
        <end position="90"/>
    </location>
</feature>
<accession>A0A9P4H7C5</accession>
<dbReference type="OrthoDB" id="4828117at2759"/>
<feature type="compositionally biased region" description="Basic and acidic residues" evidence="1">
    <location>
        <begin position="55"/>
        <end position="64"/>
    </location>
</feature>
<protein>
    <submittedName>
        <fullName evidence="2">Uncharacterized protein</fullName>
    </submittedName>
</protein>
<proteinExistence type="predicted"/>
<dbReference type="Proteomes" id="UP000799777">
    <property type="component" value="Unassembled WGS sequence"/>
</dbReference>
<feature type="non-terminal residue" evidence="2">
    <location>
        <position position="90"/>
    </location>
</feature>
<reference evidence="2" key="1">
    <citation type="journal article" date="2020" name="Stud. Mycol.">
        <title>101 Dothideomycetes genomes: a test case for predicting lifestyles and emergence of pathogens.</title>
        <authorList>
            <person name="Haridas S."/>
            <person name="Albert R."/>
            <person name="Binder M."/>
            <person name="Bloem J."/>
            <person name="Labutti K."/>
            <person name="Salamov A."/>
            <person name="Andreopoulos B."/>
            <person name="Baker S."/>
            <person name="Barry K."/>
            <person name="Bills G."/>
            <person name="Bluhm B."/>
            <person name="Cannon C."/>
            <person name="Castanera R."/>
            <person name="Culley D."/>
            <person name="Daum C."/>
            <person name="Ezra D."/>
            <person name="Gonzalez J."/>
            <person name="Henrissat B."/>
            <person name="Kuo A."/>
            <person name="Liang C."/>
            <person name="Lipzen A."/>
            <person name="Lutzoni F."/>
            <person name="Magnuson J."/>
            <person name="Mondo S."/>
            <person name="Nolan M."/>
            <person name="Ohm R."/>
            <person name="Pangilinan J."/>
            <person name="Park H.-J."/>
            <person name="Ramirez L."/>
            <person name="Alfaro M."/>
            <person name="Sun H."/>
            <person name="Tritt A."/>
            <person name="Yoshinaga Y."/>
            <person name="Zwiers L.-H."/>
            <person name="Turgeon B."/>
            <person name="Goodwin S."/>
            <person name="Spatafora J."/>
            <person name="Crous P."/>
            <person name="Grigoriev I."/>
        </authorList>
    </citation>
    <scope>NUCLEOTIDE SEQUENCE</scope>
    <source>
        <strain evidence="2">CBS 110217</strain>
    </source>
</reference>
<dbReference type="EMBL" id="ML978213">
    <property type="protein sequence ID" value="KAF2028430.1"/>
    <property type="molecule type" value="Genomic_DNA"/>
</dbReference>
<organism evidence="2 3">
    <name type="scientific">Setomelanomma holmii</name>
    <dbReference type="NCBI Taxonomy" id="210430"/>
    <lineage>
        <taxon>Eukaryota</taxon>
        <taxon>Fungi</taxon>
        <taxon>Dikarya</taxon>
        <taxon>Ascomycota</taxon>
        <taxon>Pezizomycotina</taxon>
        <taxon>Dothideomycetes</taxon>
        <taxon>Pleosporomycetidae</taxon>
        <taxon>Pleosporales</taxon>
        <taxon>Pleosporineae</taxon>
        <taxon>Phaeosphaeriaceae</taxon>
        <taxon>Setomelanomma</taxon>
    </lineage>
</organism>
<evidence type="ECO:0000313" key="3">
    <source>
        <dbReference type="Proteomes" id="UP000799777"/>
    </source>
</evidence>
<sequence>MPINWQDKAVQDRLFTAVIASVDNKINVAEVARLYGQDMTYHAVENYLRKFRKNSKEMKSEAADRGGPVSSPARSRTKKAGDASPTKAGK</sequence>
<gene>
    <name evidence="2" type="ORF">EK21DRAFT_29601</name>
</gene>
<name>A0A9P4H7C5_9PLEO</name>